<dbReference type="Ensembl" id="ENSSPUT00000002902.1">
    <property type="protein sequence ID" value="ENSSPUP00000002739.1"/>
    <property type="gene ID" value="ENSSPUG00000002121.1"/>
</dbReference>
<sequence length="244" mass="26926">MDMLGDMSGDGGLPKNKKSEVEVEKLSPANVCDPPEFENTTAKKENVPDAFGSFPNSSMSTDQKYSEIHMESIVSPASHQHNLDINLKTPLEEEGGEYSVKANGHSEVEGYENLLDHELQKGGGGQFSGSLLPELSKLGFPASLQRDLTRRISLKSKTGTHLPEPNLNSARRIRNVSGHRRSETEKESGLKPTLRQILSASRRNVNWEQVIQQVTKKKQELGKGLPSGLQPEWPAMLTTTNGRR</sequence>
<name>A0A8D0L2H0_SPHPU</name>
<evidence type="ECO:0000256" key="1">
    <source>
        <dbReference type="SAM" id="MobiDB-lite"/>
    </source>
</evidence>
<dbReference type="GO" id="GO:0003723">
    <property type="term" value="F:RNA binding"/>
    <property type="evidence" value="ECO:0007669"/>
    <property type="project" value="InterPro"/>
</dbReference>
<feature type="region of interest" description="Disordered" evidence="1">
    <location>
        <begin position="1"/>
        <end position="63"/>
    </location>
</feature>
<evidence type="ECO:0000313" key="3">
    <source>
        <dbReference type="Proteomes" id="UP000694392"/>
    </source>
</evidence>
<dbReference type="AlphaFoldDB" id="A0A8D0L2H0"/>
<organism evidence="2 3">
    <name type="scientific">Sphenodon punctatus</name>
    <name type="common">Tuatara</name>
    <name type="synonym">Hatteria punctata</name>
    <dbReference type="NCBI Taxonomy" id="8508"/>
    <lineage>
        <taxon>Eukaryota</taxon>
        <taxon>Metazoa</taxon>
        <taxon>Chordata</taxon>
        <taxon>Craniata</taxon>
        <taxon>Vertebrata</taxon>
        <taxon>Euteleostomi</taxon>
        <taxon>Lepidosauria</taxon>
        <taxon>Sphenodontia</taxon>
        <taxon>Sphenodontidae</taxon>
        <taxon>Sphenodon</taxon>
    </lineage>
</organism>
<dbReference type="InterPro" id="IPR042622">
    <property type="entry name" value="Znf106"/>
</dbReference>
<dbReference type="GO" id="GO:0008286">
    <property type="term" value="P:insulin receptor signaling pathway"/>
    <property type="evidence" value="ECO:0007669"/>
    <property type="project" value="TreeGrafter"/>
</dbReference>
<dbReference type="GO" id="GO:0016020">
    <property type="term" value="C:membrane"/>
    <property type="evidence" value="ECO:0007669"/>
    <property type="project" value="TreeGrafter"/>
</dbReference>
<feature type="region of interest" description="Disordered" evidence="1">
    <location>
        <begin position="217"/>
        <end position="244"/>
    </location>
</feature>
<reference evidence="2" key="1">
    <citation type="submission" date="2025-08" db="UniProtKB">
        <authorList>
            <consortium name="Ensembl"/>
        </authorList>
    </citation>
    <scope>IDENTIFICATION</scope>
</reference>
<reference evidence="2" key="2">
    <citation type="submission" date="2025-09" db="UniProtKB">
        <authorList>
            <consortium name="Ensembl"/>
        </authorList>
    </citation>
    <scope>IDENTIFICATION</scope>
</reference>
<proteinExistence type="predicted"/>
<dbReference type="GO" id="GO:0005829">
    <property type="term" value="C:cytosol"/>
    <property type="evidence" value="ECO:0007669"/>
    <property type="project" value="TreeGrafter"/>
</dbReference>
<dbReference type="GO" id="GO:0017124">
    <property type="term" value="F:SH3 domain binding"/>
    <property type="evidence" value="ECO:0007669"/>
    <property type="project" value="TreeGrafter"/>
</dbReference>
<evidence type="ECO:0000313" key="2">
    <source>
        <dbReference type="Ensembl" id="ENSSPUP00000002739.1"/>
    </source>
</evidence>
<keyword evidence="3" id="KW-1185">Reference proteome</keyword>
<dbReference type="Proteomes" id="UP000694392">
    <property type="component" value="Unplaced"/>
</dbReference>
<protein>
    <submittedName>
        <fullName evidence="2">Uncharacterized protein</fullName>
    </submittedName>
</protein>
<dbReference type="GeneTree" id="ENSGT00940000157336"/>
<dbReference type="PANTHER" id="PTHR14435:SF2">
    <property type="entry name" value="ZINC FINGER PROTEIN 106"/>
    <property type="match status" value="1"/>
</dbReference>
<dbReference type="PANTHER" id="PTHR14435">
    <property type="entry name" value="ZINC FINGER PROTEIN 106"/>
    <property type="match status" value="1"/>
</dbReference>
<feature type="compositionally biased region" description="Polar residues" evidence="1">
    <location>
        <begin position="54"/>
        <end position="63"/>
    </location>
</feature>
<accession>A0A8D0L2H0</accession>